<dbReference type="AlphaFoldDB" id="A0AAV5TGN0"/>
<sequence length="253" mass="27915">FSFGWRFTMDEAFHEASSSFYIIAHTSSASDLSGQRTLFGIDPFEDPVVGLERVAQSQVRRRRRPTETVESAQELVETHPVSTKVESLYYEICQNQLYRDAEYSADHQIREGRLERNRWIVCFMIGICTALAGIVINIIVHLSTNFKLDYVLQTLVATCDEQGAISSGRCIWLVQAAWTAYNCAMVSIAACLVIFWSPITAGSGIPQIKCFLNGIDIPEVVHLRTLVIKVLGVSAAASGGICAGKASEPPTHP</sequence>
<dbReference type="PRINTS" id="PR00762">
    <property type="entry name" value="CLCHANNEL"/>
</dbReference>
<evidence type="ECO:0000256" key="5">
    <source>
        <dbReference type="ARBA" id="ARBA00023122"/>
    </source>
</evidence>
<feature type="transmembrane region" description="Helical" evidence="7">
    <location>
        <begin position="119"/>
        <end position="140"/>
    </location>
</feature>
<evidence type="ECO:0000313" key="8">
    <source>
        <dbReference type="EMBL" id="GMS93180.1"/>
    </source>
</evidence>
<dbReference type="GO" id="GO:0015108">
    <property type="term" value="F:chloride transmembrane transporter activity"/>
    <property type="evidence" value="ECO:0007669"/>
    <property type="project" value="InterPro"/>
</dbReference>
<keyword evidence="3" id="KW-0677">Repeat</keyword>
<evidence type="ECO:0000256" key="4">
    <source>
        <dbReference type="ARBA" id="ARBA00022989"/>
    </source>
</evidence>
<evidence type="ECO:0000256" key="1">
    <source>
        <dbReference type="ARBA" id="ARBA00004141"/>
    </source>
</evidence>
<comment type="subcellular location">
    <subcellularLocation>
        <location evidence="1">Membrane</location>
        <topology evidence="1">Multi-pass membrane protein</topology>
    </subcellularLocation>
</comment>
<evidence type="ECO:0000256" key="6">
    <source>
        <dbReference type="ARBA" id="ARBA00023136"/>
    </source>
</evidence>
<dbReference type="Pfam" id="PF00654">
    <property type="entry name" value="Voltage_CLC"/>
    <property type="match status" value="1"/>
</dbReference>
<evidence type="ECO:0000256" key="3">
    <source>
        <dbReference type="ARBA" id="ARBA00022737"/>
    </source>
</evidence>
<dbReference type="InterPro" id="IPR051280">
    <property type="entry name" value="Cl-channel/antiporter"/>
</dbReference>
<dbReference type="PANTHER" id="PTHR11689">
    <property type="entry name" value="CHLORIDE CHANNEL PROTEIN CLC FAMILY MEMBER"/>
    <property type="match status" value="1"/>
</dbReference>
<dbReference type="EMBL" id="BTSX01000004">
    <property type="protein sequence ID" value="GMS93180.1"/>
    <property type="molecule type" value="Genomic_DNA"/>
</dbReference>
<protein>
    <submittedName>
        <fullName evidence="8">Uncharacterized protein</fullName>
    </submittedName>
</protein>
<keyword evidence="6 7" id="KW-0472">Membrane</keyword>
<evidence type="ECO:0000313" key="9">
    <source>
        <dbReference type="Proteomes" id="UP001432027"/>
    </source>
</evidence>
<feature type="non-terminal residue" evidence="8">
    <location>
        <position position="1"/>
    </location>
</feature>
<evidence type="ECO:0000256" key="7">
    <source>
        <dbReference type="SAM" id="Phobius"/>
    </source>
</evidence>
<name>A0AAV5TGN0_9BILA</name>
<accession>A0AAV5TGN0</accession>
<dbReference type="InterPro" id="IPR001807">
    <property type="entry name" value="ClC"/>
</dbReference>
<keyword evidence="4 7" id="KW-1133">Transmembrane helix</keyword>
<keyword evidence="5" id="KW-0129">CBS domain</keyword>
<dbReference type="InterPro" id="IPR014743">
    <property type="entry name" value="Cl-channel_core"/>
</dbReference>
<keyword evidence="9" id="KW-1185">Reference proteome</keyword>
<reference evidence="8" key="1">
    <citation type="submission" date="2023-10" db="EMBL/GenBank/DDBJ databases">
        <title>Genome assembly of Pristionchus species.</title>
        <authorList>
            <person name="Yoshida K."/>
            <person name="Sommer R.J."/>
        </authorList>
    </citation>
    <scope>NUCLEOTIDE SEQUENCE</scope>
    <source>
        <strain evidence="8">RS0144</strain>
    </source>
</reference>
<keyword evidence="2 7" id="KW-0812">Transmembrane</keyword>
<evidence type="ECO:0000256" key="2">
    <source>
        <dbReference type="ARBA" id="ARBA00022692"/>
    </source>
</evidence>
<dbReference type="GO" id="GO:0005765">
    <property type="term" value="C:lysosomal membrane"/>
    <property type="evidence" value="ECO:0007669"/>
    <property type="project" value="TreeGrafter"/>
</dbReference>
<dbReference type="PANTHER" id="PTHR11689:SF136">
    <property type="entry name" value="H(+)_CL(-) EXCHANGE TRANSPORTER 7"/>
    <property type="match status" value="1"/>
</dbReference>
<dbReference type="Gene3D" id="1.10.3080.10">
    <property type="entry name" value="Clc chloride channel"/>
    <property type="match status" value="1"/>
</dbReference>
<comment type="caution">
    <text evidence="8">The sequence shown here is derived from an EMBL/GenBank/DDBJ whole genome shotgun (WGS) entry which is preliminary data.</text>
</comment>
<gene>
    <name evidence="8" type="ORF">PENTCL1PPCAC_15355</name>
</gene>
<proteinExistence type="predicted"/>
<dbReference type="Proteomes" id="UP001432027">
    <property type="component" value="Unassembled WGS sequence"/>
</dbReference>
<organism evidence="8 9">
    <name type="scientific">Pristionchus entomophagus</name>
    <dbReference type="NCBI Taxonomy" id="358040"/>
    <lineage>
        <taxon>Eukaryota</taxon>
        <taxon>Metazoa</taxon>
        <taxon>Ecdysozoa</taxon>
        <taxon>Nematoda</taxon>
        <taxon>Chromadorea</taxon>
        <taxon>Rhabditida</taxon>
        <taxon>Rhabditina</taxon>
        <taxon>Diplogasteromorpha</taxon>
        <taxon>Diplogasteroidea</taxon>
        <taxon>Neodiplogasteridae</taxon>
        <taxon>Pristionchus</taxon>
    </lineage>
</organism>
<dbReference type="SUPFAM" id="SSF81340">
    <property type="entry name" value="Clc chloride channel"/>
    <property type="match status" value="1"/>
</dbReference>
<feature type="transmembrane region" description="Helical" evidence="7">
    <location>
        <begin position="178"/>
        <end position="199"/>
    </location>
</feature>